<evidence type="ECO:0000313" key="2">
    <source>
        <dbReference type="Proteomes" id="UP000638648"/>
    </source>
</evidence>
<comment type="caution">
    <text evidence="1">The sequence shown here is derived from an EMBL/GenBank/DDBJ whole genome shotgun (WGS) entry which is preliminary data.</text>
</comment>
<name>A0A927N9P1_9ACTN</name>
<accession>A0A927N9P1</accession>
<dbReference type="EMBL" id="JADBEM010000001">
    <property type="protein sequence ID" value="MBE1612808.1"/>
    <property type="molecule type" value="Genomic_DNA"/>
</dbReference>
<proteinExistence type="predicted"/>
<dbReference type="Proteomes" id="UP000638648">
    <property type="component" value="Unassembled WGS sequence"/>
</dbReference>
<keyword evidence="2" id="KW-1185">Reference proteome</keyword>
<dbReference type="RefSeq" id="WP_273377455.1">
    <property type="nucleotide sequence ID" value="NZ_BAABJL010000084.1"/>
</dbReference>
<evidence type="ECO:0000313" key="1">
    <source>
        <dbReference type="EMBL" id="MBE1612808.1"/>
    </source>
</evidence>
<sequence length="44" mass="4858">MELMELMEFVSPHRHLHATFPPACFGPGSVSVATTQNLLDTMRG</sequence>
<gene>
    <name evidence="1" type="ORF">HEB94_009656</name>
</gene>
<reference evidence="1" key="1">
    <citation type="submission" date="2020-10" db="EMBL/GenBank/DDBJ databases">
        <title>Sequencing the genomes of 1000 actinobacteria strains.</title>
        <authorList>
            <person name="Klenk H.-P."/>
        </authorList>
    </citation>
    <scope>NUCLEOTIDE SEQUENCE</scope>
    <source>
        <strain evidence="1">DSM 45354</strain>
    </source>
</reference>
<protein>
    <submittedName>
        <fullName evidence="1">Uncharacterized protein</fullName>
    </submittedName>
</protein>
<dbReference type="AlphaFoldDB" id="A0A927N9P1"/>
<organism evidence="1 2">
    <name type="scientific">Actinopolymorpha pittospori</name>
    <dbReference type="NCBI Taxonomy" id="648752"/>
    <lineage>
        <taxon>Bacteria</taxon>
        <taxon>Bacillati</taxon>
        <taxon>Actinomycetota</taxon>
        <taxon>Actinomycetes</taxon>
        <taxon>Propionibacteriales</taxon>
        <taxon>Actinopolymorphaceae</taxon>
        <taxon>Actinopolymorpha</taxon>
    </lineage>
</organism>